<organism evidence="2 3">
    <name type="scientific">Canna indica</name>
    <name type="common">Indian-shot</name>
    <dbReference type="NCBI Taxonomy" id="4628"/>
    <lineage>
        <taxon>Eukaryota</taxon>
        <taxon>Viridiplantae</taxon>
        <taxon>Streptophyta</taxon>
        <taxon>Embryophyta</taxon>
        <taxon>Tracheophyta</taxon>
        <taxon>Spermatophyta</taxon>
        <taxon>Magnoliopsida</taxon>
        <taxon>Liliopsida</taxon>
        <taxon>Zingiberales</taxon>
        <taxon>Cannaceae</taxon>
        <taxon>Canna</taxon>
    </lineage>
</organism>
<evidence type="ECO:0000313" key="2">
    <source>
        <dbReference type="EMBL" id="WOL12365.1"/>
    </source>
</evidence>
<dbReference type="EMBL" id="CP136895">
    <property type="protein sequence ID" value="WOL12365.1"/>
    <property type="molecule type" value="Genomic_DNA"/>
</dbReference>
<gene>
    <name evidence="2" type="ORF">Cni_G21131</name>
</gene>
<dbReference type="InterPro" id="IPR039607">
    <property type="entry name" value="VQ_8/17/18/20/21/25"/>
</dbReference>
<reference evidence="2 3" key="1">
    <citation type="submission" date="2023-10" db="EMBL/GenBank/DDBJ databases">
        <title>Chromosome-scale genome assembly provides insights into flower coloration mechanisms of Canna indica.</title>
        <authorList>
            <person name="Li C."/>
        </authorList>
    </citation>
    <scope>NUCLEOTIDE SEQUENCE [LARGE SCALE GENOMIC DNA]</scope>
    <source>
        <tissue evidence="2">Flower</tissue>
    </source>
</reference>
<keyword evidence="3" id="KW-1185">Reference proteome</keyword>
<evidence type="ECO:0000259" key="1">
    <source>
        <dbReference type="Pfam" id="PF05678"/>
    </source>
</evidence>
<evidence type="ECO:0000313" key="3">
    <source>
        <dbReference type="Proteomes" id="UP001327560"/>
    </source>
</evidence>
<dbReference type="AlphaFoldDB" id="A0AAQ3KQC1"/>
<dbReference type="Proteomes" id="UP001327560">
    <property type="component" value="Chromosome 6"/>
</dbReference>
<accession>A0AAQ3KQC1</accession>
<dbReference type="PANTHER" id="PTHR33143">
    <property type="entry name" value="F16F4.1 PROTEIN-RELATED"/>
    <property type="match status" value="1"/>
</dbReference>
<dbReference type="Pfam" id="PF05678">
    <property type="entry name" value="VQ"/>
    <property type="match status" value="1"/>
</dbReference>
<dbReference type="GO" id="GO:0005634">
    <property type="term" value="C:nucleus"/>
    <property type="evidence" value="ECO:0007669"/>
    <property type="project" value="TreeGrafter"/>
</dbReference>
<sequence>MEKKKANVEGVCMQYKYGREQLRAGRSLIPKCVMRNPKEERLKVVRVEQQQSRPKIRVVHVFAPEIIKTDAANFREVVQRLTGKPATTASGKIKKKRRVCLATTVKDVLSKPDYECERGVKRDQMEEKINVELCMEKRISGSDLCREFGEIDGFLQELSGVPFAS</sequence>
<feature type="domain" description="VQ" evidence="1">
    <location>
        <begin position="63"/>
        <end position="87"/>
    </location>
</feature>
<name>A0AAQ3KQC1_9LILI</name>
<protein>
    <submittedName>
        <fullName evidence="2">VQ motif-containing protein 25-like</fullName>
    </submittedName>
</protein>
<dbReference type="InterPro" id="IPR008889">
    <property type="entry name" value="VQ"/>
</dbReference>
<dbReference type="PANTHER" id="PTHR33143:SF3">
    <property type="entry name" value="VQ MOTIF-CONTAINING PROTEIN 17-RELATED"/>
    <property type="match status" value="1"/>
</dbReference>
<proteinExistence type="predicted"/>